<feature type="region of interest" description="Disordered" evidence="1">
    <location>
        <begin position="97"/>
        <end position="143"/>
    </location>
</feature>
<evidence type="ECO:0000313" key="4">
    <source>
        <dbReference type="Proteomes" id="UP000595636"/>
    </source>
</evidence>
<evidence type="ECO:0000256" key="1">
    <source>
        <dbReference type="SAM" id="MobiDB-lite"/>
    </source>
</evidence>
<dbReference type="KEGG" id="slf:JEQ17_02125"/>
<protein>
    <submittedName>
        <fullName evidence="3">Helix-turn-helix transcriptional regulator</fullName>
    </submittedName>
</protein>
<dbReference type="GO" id="GO:0043565">
    <property type="term" value="F:sequence-specific DNA binding"/>
    <property type="evidence" value="ECO:0007669"/>
    <property type="project" value="InterPro"/>
</dbReference>
<gene>
    <name evidence="3" type="ORF">JEQ17_02125</name>
</gene>
<dbReference type="Pfam" id="PF12833">
    <property type="entry name" value="HTH_18"/>
    <property type="match status" value="1"/>
</dbReference>
<dbReference type="Proteomes" id="UP000595636">
    <property type="component" value="Chromosome"/>
</dbReference>
<dbReference type="InterPro" id="IPR018060">
    <property type="entry name" value="HTH_AraC"/>
</dbReference>
<evidence type="ECO:0000313" key="3">
    <source>
        <dbReference type="EMBL" id="QQM38389.1"/>
    </source>
</evidence>
<dbReference type="RefSeq" id="WP_200393558.1">
    <property type="nucleotide sequence ID" value="NZ_CP066831.1"/>
</dbReference>
<sequence>MCRTRLGSPWRTGPPAWLKEQFGGTDPLLARLPGGPRRDGGAELSQFARQFKARTGRPAHRSLMRLRVEQAARLLCPGSLSIAQVVARHGFFRQEHLDRADPLSRYDTSGSVPRRLNAGRPGASARKRGGGGPGLHGRTGHAP</sequence>
<dbReference type="AlphaFoldDB" id="A0A7T7KUM7"/>
<accession>A0A7T7KUM7</accession>
<dbReference type="GO" id="GO:0003700">
    <property type="term" value="F:DNA-binding transcription factor activity"/>
    <property type="evidence" value="ECO:0007669"/>
    <property type="project" value="InterPro"/>
</dbReference>
<keyword evidence="4" id="KW-1185">Reference proteome</keyword>
<reference evidence="3 4" key="1">
    <citation type="submission" date="2020-12" db="EMBL/GenBank/DDBJ databases">
        <title>A novel species.</title>
        <authorList>
            <person name="Li K."/>
        </authorList>
    </citation>
    <scope>NUCLEOTIDE SEQUENCE [LARGE SCALE GENOMIC DNA]</scope>
    <source>
        <strain evidence="3 4">ZYC-3</strain>
    </source>
</reference>
<feature type="domain" description="HTH araC/xylS-type" evidence="2">
    <location>
        <begin position="47"/>
        <end position="100"/>
    </location>
</feature>
<proteinExistence type="predicted"/>
<organism evidence="3 4">
    <name type="scientific">Streptomyces liliifuscus</name>
    <dbReference type="NCBI Taxonomy" id="2797636"/>
    <lineage>
        <taxon>Bacteria</taxon>
        <taxon>Bacillati</taxon>
        <taxon>Actinomycetota</taxon>
        <taxon>Actinomycetes</taxon>
        <taxon>Kitasatosporales</taxon>
        <taxon>Streptomycetaceae</taxon>
        <taxon>Streptomyces</taxon>
    </lineage>
</organism>
<evidence type="ECO:0000259" key="2">
    <source>
        <dbReference type="PROSITE" id="PS01124"/>
    </source>
</evidence>
<dbReference type="EMBL" id="CP066831">
    <property type="protein sequence ID" value="QQM38389.1"/>
    <property type="molecule type" value="Genomic_DNA"/>
</dbReference>
<dbReference type="Gene3D" id="1.10.10.60">
    <property type="entry name" value="Homeodomain-like"/>
    <property type="match status" value="1"/>
</dbReference>
<name>A0A7T7KUM7_9ACTN</name>
<dbReference type="PROSITE" id="PS01124">
    <property type="entry name" value="HTH_ARAC_FAMILY_2"/>
    <property type="match status" value="1"/>
</dbReference>